<evidence type="ECO:0000256" key="6">
    <source>
        <dbReference type="PROSITE-ProRule" id="PRU10141"/>
    </source>
</evidence>
<dbReference type="GO" id="GO:0005524">
    <property type="term" value="F:ATP binding"/>
    <property type="evidence" value="ECO:0007669"/>
    <property type="project" value="UniProtKB-UniRule"/>
</dbReference>
<protein>
    <submittedName>
        <fullName evidence="7">Cysteine-rich receptor-like protein kinase 10-like protein</fullName>
    </submittedName>
</protein>
<dbReference type="Proteomes" id="UP000236291">
    <property type="component" value="Unassembled WGS sequence"/>
</dbReference>
<dbReference type="PROSITE" id="PS00107">
    <property type="entry name" value="PROTEIN_KINASE_ATP"/>
    <property type="match status" value="1"/>
</dbReference>
<dbReference type="PANTHER" id="PTHR27002:SF814">
    <property type="entry name" value="CYSTEINE-RICH RECEPTOR-LIKE PROTEIN KINASE 10"/>
    <property type="match status" value="1"/>
</dbReference>
<keyword evidence="2" id="KW-0808">Transferase</keyword>
<keyword evidence="3 6" id="KW-0547">Nucleotide-binding</keyword>
<dbReference type="InterPro" id="IPR017441">
    <property type="entry name" value="Protein_kinase_ATP_BS"/>
</dbReference>
<dbReference type="PANTHER" id="PTHR27002">
    <property type="entry name" value="RECEPTOR-LIKE SERINE/THREONINE-PROTEIN KINASE SD1-8"/>
    <property type="match status" value="1"/>
</dbReference>
<accession>A0A2K3LL25</accession>
<evidence type="ECO:0000256" key="1">
    <source>
        <dbReference type="ARBA" id="ARBA00022527"/>
    </source>
</evidence>
<feature type="binding site" evidence="6">
    <location>
        <position position="66"/>
    </location>
    <ligand>
        <name>ATP</name>
        <dbReference type="ChEBI" id="CHEBI:30616"/>
    </ligand>
</feature>
<dbReference type="AlphaFoldDB" id="A0A2K3LL25"/>
<dbReference type="EMBL" id="ASHM01035552">
    <property type="protein sequence ID" value="PNX79223.1"/>
    <property type="molecule type" value="Genomic_DNA"/>
</dbReference>
<dbReference type="SUPFAM" id="SSF56112">
    <property type="entry name" value="Protein kinase-like (PK-like)"/>
    <property type="match status" value="1"/>
</dbReference>
<name>A0A2K3LL25_TRIPR</name>
<evidence type="ECO:0000256" key="4">
    <source>
        <dbReference type="ARBA" id="ARBA00022777"/>
    </source>
</evidence>
<comment type="caution">
    <text evidence="7">The sequence shown here is derived from an EMBL/GenBank/DDBJ whole genome shotgun (WGS) entry which is preliminary data.</text>
</comment>
<keyword evidence="4 7" id="KW-0418">Kinase</keyword>
<keyword evidence="7" id="KW-0675">Receptor</keyword>
<keyword evidence="1" id="KW-0723">Serine/threonine-protein kinase</keyword>
<dbReference type="InterPro" id="IPR011009">
    <property type="entry name" value="Kinase-like_dom_sf"/>
</dbReference>
<keyword evidence="5 6" id="KW-0067">ATP-binding</keyword>
<evidence type="ECO:0000313" key="8">
    <source>
        <dbReference type="Proteomes" id="UP000236291"/>
    </source>
</evidence>
<proteinExistence type="predicted"/>
<gene>
    <name evidence="7" type="ORF">L195_g035207</name>
</gene>
<dbReference type="GO" id="GO:0004674">
    <property type="term" value="F:protein serine/threonine kinase activity"/>
    <property type="evidence" value="ECO:0007669"/>
    <property type="project" value="UniProtKB-KW"/>
</dbReference>
<sequence>MQILSPMFSQDQTDIEETRHTDLPMMPLSTILKSTNNFSDEYKLGKGGFGTVYKGVLADGREIAVKRLSKTSVQGDDCKNSTEQSLTATYKSNLNKVLSLLSSDAIVHFVNFVSLLLPQIFLNTVLIEPQLLYGTTFAFSGTFGF</sequence>
<organism evidence="7 8">
    <name type="scientific">Trifolium pratense</name>
    <name type="common">Red clover</name>
    <dbReference type="NCBI Taxonomy" id="57577"/>
    <lineage>
        <taxon>Eukaryota</taxon>
        <taxon>Viridiplantae</taxon>
        <taxon>Streptophyta</taxon>
        <taxon>Embryophyta</taxon>
        <taxon>Tracheophyta</taxon>
        <taxon>Spermatophyta</taxon>
        <taxon>Magnoliopsida</taxon>
        <taxon>eudicotyledons</taxon>
        <taxon>Gunneridae</taxon>
        <taxon>Pentapetalae</taxon>
        <taxon>rosids</taxon>
        <taxon>fabids</taxon>
        <taxon>Fabales</taxon>
        <taxon>Fabaceae</taxon>
        <taxon>Papilionoideae</taxon>
        <taxon>50 kb inversion clade</taxon>
        <taxon>NPAAA clade</taxon>
        <taxon>Hologalegina</taxon>
        <taxon>IRL clade</taxon>
        <taxon>Trifolieae</taxon>
        <taxon>Trifolium</taxon>
    </lineage>
</organism>
<dbReference type="GO" id="GO:0005886">
    <property type="term" value="C:plasma membrane"/>
    <property type="evidence" value="ECO:0007669"/>
    <property type="project" value="TreeGrafter"/>
</dbReference>
<evidence type="ECO:0000256" key="3">
    <source>
        <dbReference type="ARBA" id="ARBA00022741"/>
    </source>
</evidence>
<dbReference type="Gene3D" id="3.30.200.20">
    <property type="entry name" value="Phosphorylase Kinase, domain 1"/>
    <property type="match status" value="1"/>
</dbReference>
<evidence type="ECO:0000256" key="5">
    <source>
        <dbReference type="ARBA" id="ARBA00022840"/>
    </source>
</evidence>
<evidence type="ECO:0000256" key="2">
    <source>
        <dbReference type="ARBA" id="ARBA00022679"/>
    </source>
</evidence>
<reference evidence="7 8" key="1">
    <citation type="journal article" date="2014" name="Am. J. Bot.">
        <title>Genome assembly and annotation for red clover (Trifolium pratense; Fabaceae).</title>
        <authorList>
            <person name="Istvanek J."/>
            <person name="Jaros M."/>
            <person name="Krenek A."/>
            <person name="Repkova J."/>
        </authorList>
    </citation>
    <scope>NUCLEOTIDE SEQUENCE [LARGE SCALE GENOMIC DNA]</scope>
    <source>
        <strain evidence="8">cv. Tatra</strain>
        <tissue evidence="7">Young leaves</tissue>
    </source>
</reference>
<evidence type="ECO:0000313" key="7">
    <source>
        <dbReference type="EMBL" id="PNX79223.1"/>
    </source>
</evidence>
<reference evidence="7 8" key="2">
    <citation type="journal article" date="2017" name="Front. Plant Sci.">
        <title>Gene Classification and Mining of Molecular Markers Useful in Red Clover (Trifolium pratense) Breeding.</title>
        <authorList>
            <person name="Istvanek J."/>
            <person name="Dluhosova J."/>
            <person name="Dluhos P."/>
            <person name="Patkova L."/>
            <person name="Nedelnik J."/>
            <person name="Repkova J."/>
        </authorList>
    </citation>
    <scope>NUCLEOTIDE SEQUENCE [LARGE SCALE GENOMIC DNA]</scope>
    <source>
        <strain evidence="8">cv. Tatra</strain>
        <tissue evidence="7">Young leaves</tissue>
    </source>
</reference>